<feature type="domain" description="Helicase ATP-binding" evidence="6">
    <location>
        <begin position="40"/>
        <end position="199"/>
    </location>
</feature>
<evidence type="ECO:0000313" key="8">
    <source>
        <dbReference type="EMBL" id="OYR66928.1"/>
    </source>
</evidence>
<gene>
    <name evidence="9" type="ORF">DJ76_15545</name>
    <name evidence="8" type="ORF">DJ79_10655</name>
</gene>
<dbReference type="GO" id="GO:0003676">
    <property type="term" value="F:nucleic acid binding"/>
    <property type="evidence" value="ECO:0007669"/>
    <property type="project" value="InterPro"/>
</dbReference>
<name>A0A256JQ68_HALEZ</name>
<dbReference type="InterPro" id="IPR014001">
    <property type="entry name" value="Helicase_ATP-bd"/>
</dbReference>
<protein>
    <recommendedName>
        <fullName evidence="12">DEAD/DEAH box helicase</fullName>
    </recommendedName>
</protein>
<evidence type="ECO:0000256" key="1">
    <source>
        <dbReference type="ARBA" id="ARBA00022741"/>
    </source>
</evidence>
<keyword evidence="2" id="KW-0378">Hydrolase</keyword>
<dbReference type="GO" id="GO:0004386">
    <property type="term" value="F:helicase activity"/>
    <property type="evidence" value="ECO:0007669"/>
    <property type="project" value="UniProtKB-KW"/>
</dbReference>
<comment type="caution">
    <text evidence="9">The sequence shown here is derived from an EMBL/GenBank/DDBJ whole genome shotgun (WGS) entry which is preliminary data.</text>
</comment>
<evidence type="ECO:0008006" key="12">
    <source>
        <dbReference type="Google" id="ProtNLM"/>
    </source>
</evidence>
<evidence type="ECO:0000313" key="10">
    <source>
        <dbReference type="Proteomes" id="UP000215607"/>
    </source>
</evidence>
<feature type="domain" description="Helicase C-terminal" evidence="7">
    <location>
        <begin position="253"/>
        <end position="408"/>
    </location>
</feature>
<dbReference type="GO" id="GO:0005524">
    <property type="term" value="F:ATP binding"/>
    <property type="evidence" value="ECO:0007669"/>
    <property type="project" value="UniProtKB-KW"/>
</dbReference>
<dbReference type="EMBL" id="NHPA01000048">
    <property type="protein sequence ID" value="OYR66928.1"/>
    <property type="molecule type" value="Genomic_DNA"/>
</dbReference>
<dbReference type="AlphaFoldDB" id="A0A256JQ68"/>
<dbReference type="PANTHER" id="PTHR47961:SF10">
    <property type="entry name" value="ATP-DEPENDENT DNA HELICASE HEL308"/>
    <property type="match status" value="1"/>
</dbReference>
<evidence type="ECO:0000256" key="3">
    <source>
        <dbReference type="ARBA" id="ARBA00022806"/>
    </source>
</evidence>
<keyword evidence="4" id="KW-0067">ATP-binding</keyword>
<evidence type="ECO:0000256" key="5">
    <source>
        <dbReference type="SAM" id="MobiDB-lite"/>
    </source>
</evidence>
<dbReference type="SMART" id="SM00490">
    <property type="entry name" value="HELICc"/>
    <property type="match status" value="1"/>
</dbReference>
<dbReference type="Proteomes" id="UP000216925">
    <property type="component" value="Unassembled WGS sequence"/>
</dbReference>
<dbReference type="GO" id="GO:0016787">
    <property type="term" value="F:hydrolase activity"/>
    <property type="evidence" value="ECO:0007669"/>
    <property type="project" value="UniProtKB-KW"/>
</dbReference>
<sequence>MGTMADIPDSLSEEDAAYVRSLLGSKGFGGVNETQAAFLEQGGLAGGNTLLCAETGNGKTFCAETVVKKALDNGKRVGYLVPSVQLTNGKYGELNDWIGDKYTLANATWGDNAGYQYADVIVATFDSYFEAAIRGVGSGLDVLVFDDFHELYSGFRGDTIEKCLTIAKQSGIQIFSTSATIGNPDEIARWLDGNLIISPAKREVPIKEIPVSKDASGLSYGEFIGDLIMDQREKGPFMVFNFQTSHAQARALDIKDRTSFAEPDTDYRSKVESAVDTSLTRTHEDLIECLENGVAFHYSDLENAVKNIVEDGVKSGEIKCISCTTTLAYGFDSPIQSVVVADLARFGEFVGKYEYIQWIGRAGREGDMDEAYAFPIHSGDDAAEYFEFGTPVEEKSLESIGSHFGPVPDSYPADDYTSNADDVQTNLSWLLIELAANGWNTLDEITEFVSLSLYGFYNRDTGVQVGDAVVSPNNVDQKVGAVLSQLSEQDFIHYESDNHITTTALGDAVFEYDHATRMECTPLQLKGVVESLSRSHPISPEELIKEFATVFYQCDLGESLDDDNVLAQMLRNHGFEVDELSVTAGVVTWLWCEGISVDRIEVLLDIDASFLPSTAQSLAEALRAVGHLYTATSSEKPVWVDAFAKQVEDGVTVSDLHLTAQEGVARGRVLALEEQIRVAWQALDQDTLPDNEAPTIEKLAYQIQESSGDFQERIVEGADYISTKTAPRIVDAVADWIAGDYTLREVPPTAESGREFITFESDDVEIDDLLGRSDTTEDDETDDADSGGQDTSLDDFL</sequence>
<evidence type="ECO:0000259" key="6">
    <source>
        <dbReference type="PROSITE" id="PS51192"/>
    </source>
</evidence>
<dbReference type="InterPro" id="IPR050474">
    <property type="entry name" value="Hel308_SKI2-like"/>
</dbReference>
<evidence type="ECO:0000313" key="11">
    <source>
        <dbReference type="Proteomes" id="UP000216925"/>
    </source>
</evidence>
<dbReference type="EMBL" id="NHPD01000071">
    <property type="protein sequence ID" value="OYR71034.1"/>
    <property type="molecule type" value="Genomic_DNA"/>
</dbReference>
<accession>A0A256JQ68</accession>
<dbReference type="InterPro" id="IPR027417">
    <property type="entry name" value="P-loop_NTPase"/>
</dbReference>
<reference evidence="9" key="2">
    <citation type="submission" date="2017-05" db="EMBL/GenBank/DDBJ databases">
        <authorList>
            <person name="Song R."/>
            <person name="Chenine A.L."/>
            <person name="Ruprecht R.M."/>
        </authorList>
    </citation>
    <scope>NUCLEOTIDE SEQUENCE</scope>
    <source>
        <strain evidence="9">Ec15</strain>
        <strain evidence="8">Ga2p</strain>
    </source>
</reference>
<feature type="region of interest" description="Disordered" evidence="5">
    <location>
        <begin position="765"/>
        <end position="797"/>
    </location>
</feature>
<dbReference type="InterPro" id="IPR011545">
    <property type="entry name" value="DEAD/DEAH_box_helicase_dom"/>
</dbReference>
<reference evidence="10 11" key="1">
    <citation type="journal article" date="2014" name="Front. Microbiol.">
        <title>Population and genomic analysis of the genus Halorubrum.</title>
        <authorList>
            <person name="Fullmer M.S."/>
            <person name="Soucy S.M."/>
            <person name="Swithers K.S."/>
            <person name="Makkay A.M."/>
            <person name="Wheeler R."/>
            <person name="Ventosa A."/>
            <person name="Gogarten J.P."/>
            <person name="Papke R.T."/>
        </authorList>
    </citation>
    <scope>NUCLEOTIDE SEQUENCE [LARGE SCALE GENOMIC DNA]</scope>
    <source>
        <strain evidence="9 11">Ec15</strain>
        <strain evidence="8 10">Ga2p</strain>
    </source>
</reference>
<dbReference type="Pfam" id="PF00271">
    <property type="entry name" value="Helicase_C"/>
    <property type="match status" value="1"/>
</dbReference>
<evidence type="ECO:0000313" key="9">
    <source>
        <dbReference type="EMBL" id="OYR71034.1"/>
    </source>
</evidence>
<evidence type="ECO:0000256" key="4">
    <source>
        <dbReference type="ARBA" id="ARBA00022840"/>
    </source>
</evidence>
<keyword evidence="1" id="KW-0547">Nucleotide-binding</keyword>
<feature type="compositionally biased region" description="Acidic residues" evidence="5">
    <location>
        <begin position="776"/>
        <end position="785"/>
    </location>
</feature>
<dbReference type="GO" id="GO:0140097">
    <property type="term" value="F:catalytic activity, acting on DNA"/>
    <property type="evidence" value="ECO:0007669"/>
    <property type="project" value="UniProtKB-ARBA"/>
</dbReference>
<dbReference type="SUPFAM" id="SSF52540">
    <property type="entry name" value="P-loop containing nucleoside triphosphate hydrolases"/>
    <property type="match status" value="1"/>
</dbReference>
<evidence type="ECO:0000256" key="2">
    <source>
        <dbReference type="ARBA" id="ARBA00022801"/>
    </source>
</evidence>
<dbReference type="SMART" id="SM00487">
    <property type="entry name" value="DEXDc"/>
    <property type="match status" value="1"/>
</dbReference>
<dbReference type="InterPro" id="IPR001650">
    <property type="entry name" value="Helicase_C-like"/>
</dbReference>
<dbReference type="PROSITE" id="PS51192">
    <property type="entry name" value="HELICASE_ATP_BIND_1"/>
    <property type="match status" value="1"/>
</dbReference>
<dbReference type="Pfam" id="PF00270">
    <property type="entry name" value="DEAD"/>
    <property type="match status" value="1"/>
</dbReference>
<organism evidence="9 11">
    <name type="scientific">Halorubrum ezzemoulense</name>
    <name type="common">Halorubrum chaoviator</name>
    <dbReference type="NCBI Taxonomy" id="337243"/>
    <lineage>
        <taxon>Archaea</taxon>
        <taxon>Methanobacteriati</taxon>
        <taxon>Methanobacteriota</taxon>
        <taxon>Stenosarchaea group</taxon>
        <taxon>Halobacteria</taxon>
        <taxon>Halobacteriales</taxon>
        <taxon>Haloferacaceae</taxon>
        <taxon>Halorubrum</taxon>
    </lineage>
</organism>
<dbReference type="PROSITE" id="PS51194">
    <property type="entry name" value="HELICASE_CTER"/>
    <property type="match status" value="1"/>
</dbReference>
<proteinExistence type="predicted"/>
<evidence type="ECO:0000259" key="7">
    <source>
        <dbReference type="PROSITE" id="PS51194"/>
    </source>
</evidence>
<dbReference type="PANTHER" id="PTHR47961">
    <property type="entry name" value="DNA POLYMERASE THETA, PUTATIVE (AFU_ORTHOLOGUE AFUA_1G05260)-RELATED"/>
    <property type="match status" value="1"/>
</dbReference>
<dbReference type="Proteomes" id="UP000215607">
    <property type="component" value="Unassembled WGS sequence"/>
</dbReference>
<keyword evidence="3" id="KW-0347">Helicase</keyword>
<dbReference type="Gene3D" id="3.40.50.300">
    <property type="entry name" value="P-loop containing nucleotide triphosphate hydrolases"/>
    <property type="match status" value="2"/>
</dbReference>